<gene>
    <name evidence="18" type="ORF">CP965_07080</name>
</gene>
<evidence type="ECO:0000256" key="3">
    <source>
        <dbReference type="ARBA" id="ARBA00022448"/>
    </source>
</evidence>
<keyword evidence="12 18" id="KW-0675">Receptor</keyword>
<dbReference type="InterPro" id="IPR036942">
    <property type="entry name" value="Beta-barrel_TonB_sf"/>
</dbReference>
<dbReference type="GO" id="GO:0015343">
    <property type="term" value="F:siderophore-iron transmembrane transporter activity"/>
    <property type="evidence" value="ECO:0007669"/>
    <property type="project" value="InterPro"/>
</dbReference>
<keyword evidence="8" id="KW-0408">Iron</keyword>
<keyword evidence="5" id="KW-0410">Iron transport</keyword>
<dbReference type="PROSITE" id="PS52016">
    <property type="entry name" value="TONB_DEPENDENT_REC_3"/>
    <property type="match status" value="1"/>
</dbReference>
<dbReference type="EMBL" id="NXIE01000002">
    <property type="protein sequence ID" value="RXK13556.1"/>
    <property type="molecule type" value="Genomic_DNA"/>
</dbReference>
<evidence type="ECO:0000256" key="2">
    <source>
        <dbReference type="ARBA" id="ARBA00009810"/>
    </source>
</evidence>
<protein>
    <submittedName>
        <fullName evidence="18">TonB-dependent siderophore receptor</fullName>
    </submittedName>
</protein>
<dbReference type="GO" id="GO:0015891">
    <property type="term" value="P:siderophore transport"/>
    <property type="evidence" value="ECO:0007669"/>
    <property type="project" value="InterPro"/>
</dbReference>
<keyword evidence="10 15" id="KW-0798">TonB box</keyword>
<evidence type="ECO:0000256" key="15">
    <source>
        <dbReference type="RuleBase" id="RU003357"/>
    </source>
</evidence>
<evidence type="ECO:0000256" key="1">
    <source>
        <dbReference type="ARBA" id="ARBA00004571"/>
    </source>
</evidence>
<dbReference type="Pfam" id="PF00593">
    <property type="entry name" value="TonB_dep_Rec_b-barrel"/>
    <property type="match status" value="1"/>
</dbReference>
<keyword evidence="7" id="KW-0732">Signal</keyword>
<keyword evidence="19" id="KW-1185">Reference proteome</keyword>
<feature type="domain" description="TonB-dependent receptor-like beta-barrel" evidence="16">
    <location>
        <begin position="214"/>
        <end position="629"/>
    </location>
</feature>
<dbReference type="InterPro" id="IPR012910">
    <property type="entry name" value="Plug_dom"/>
</dbReference>
<evidence type="ECO:0000256" key="10">
    <source>
        <dbReference type="ARBA" id="ARBA00023077"/>
    </source>
</evidence>
<accession>A0A4Q1AVR7</accession>
<comment type="subcellular location">
    <subcellularLocation>
        <location evidence="1 14">Cell outer membrane</location>
        <topology evidence="1 14">Multi-pass membrane protein</topology>
    </subcellularLocation>
</comment>
<keyword evidence="3 14" id="KW-0813">Transport</keyword>
<evidence type="ECO:0000256" key="4">
    <source>
        <dbReference type="ARBA" id="ARBA00022452"/>
    </source>
</evidence>
<name>A0A4Q1AVR7_9BACT</name>
<dbReference type="PANTHER" id="PTHR32552:SF81">
    <property type="entry name" value="TONB-DEPENDENT OUTER MEMBRANE RECEPTOR"/>
    <property type="match status" value="1"/>
</dbReference>
<evidence type="ECO:0000256" key="14">
    <source>
        <dbReference type="PROSITE-ProRule" id="PRU01360"/>
    </source>
</evidence>
<dbReference type="AlphaFoldDB" id="A0A4Q1AVR7"/>
<keyword evidence="6 14" id="KW-0812">Transmembrane</keyword>
<evidence type="ECO:0000256" key="5">
    <source>
        <dbReference type="ARBA" id="ARBA00022496"/>
    </source>
</evidence>
<dbReference type="Pfam" id="PF07715">
    <property type="entry name" value="Plug"/>
    <property type="match status" value="1"/>
</dbReference>
<evidence type="ECO:0000313" key="19">
    <source>
        <dbReference type="Proteomes" id="UP000289718"/>
    </source>
</evidence>
<evidence type="ECO:0000256" key="8">
    <source>
        <dbReference type="ARBA" id="ARBA00023004"/>
    </source>
</evidence>
<keyword evidence="4 14" id="KW-1134">Transmembrane beta strand</keyword>
<dbReference type="InterPro" id="IPR010105">
    <property type="entry name" value="TonB_sidphr_rcpt"/>
</dbReference>
<dbReference type="InterPro" id="IPR010917">
    <property type="entry name" value="TonB_rcpt_CS"/>
</dbReference>
<dbReference type="PANTHER" id="PTHR32552">
    <property type="entry name" value="FERRICHROME IRON RECEPTOR-RELATED"/>
    <property type="match status" value="1"/>
</dbReference>
<keyword evidence="11 14" id="KW-0472">Membrane</keyword>
<evidence type="ECO:0000256" key="7">
    <source>
        <dbReference type="ARBA" id="ARBA00022729"/>
    </source>
</evidence>
<evidence type="ECO:0000259" key="16">
    <source>
        <dbReference type="Pfam" id="PF00593"/>
    </source>
</evidence>
<dbReference type="NCBIfam" id="TIGR01783">
    <property type="entry name" value="TonB-siderophor"/>
    <property type="match status" value="1"/>
</dbReference>
<keyword evidence="13 14" id="KW-0998">Cell outer membrane</keyword>
<evidence type="ECO:0000313" key="18">
    <source>
        <dbReference type="EMBL" id="RXK13556.1"/>
    </source>
</evidence>
<dbReference type="InterPro" id="IPR000531">
    <property type="entry name" value="Beta-barrel_TonB"/>
</dbReference>
<evidence type="ECO:0000256" key="11">
    <source>
        <dbReference type="ARBA" id="ARBA00023136"/>
    </source>
</evidence>
<dbReference type="PROSITE" id="PS01156">
    <property type="entry name" value="TONB_DEPENDENT_REC_2"/>
    <property type="match status" value="1"/>
</dbReference>
<dbReference type="InterPro" id="IPR039426">
    <property type="entry name" value="TonB-dep_rcpt-like"/>
</dbReference>
<dbReference type="GO" id="GO:0009279">
    <property type="term" value="C:cell outer membrane"/>
    <property type="evidence" value="ECO:0007669"/>
    <property type="project" value="UniProtKB-SubCell"/>
</dbReference>
<dbReference type="OrthoDB" id="9763670at2"/>
<sequence length="663" mass="75437">MVITANKIEEKLQDIPQSITVIDAQEIEEKEIKTVSDIIKQIPNMSATPDRGIKVKFRGLNASLFTENNPVVIYVDGIPVSSKRSYIISLENIERVEVLRGPQGTLYGKDAIGGVINIVTKEPSNETSGSIGFEYGSNNYMRGTFNLNTPLIEDKLFINLNGELTSDDGWVTNTYNNDDKASKENNKNFATSLFYKLTDNLSTRLSLKKERSKNYGFKGYGIASPSAQFSDFKRDDAENHGFENTSFEKYTINSQGLNIKYDTDNYTFDSITVHRKTSVNGKYDLDYTNGTYLDNSSMFNDETLENYSQEFRISNKENNGIRWLGGIYLDKTEQKHDPYGTHTLMYGIDYGTANMKSDMDNDTQAIFGQTMIPLYKQLELTLGARYQRIKKKIDYDYYTNAIRTTGYNTQKTWNTFIPKIALNYKINDNFSSFISVSKGYMPGGFNSAASGSSINITESTFEPQQSTNYEIGIKGIYEKFDFTASVFRMNIEDVHVYRRLAGGSVFTDNADKAHSQGIEFDFHYFPTDNLEISGALGFIKTEYDSYNVGDFNFSGEKIETTPSHTANLSIGYYHPNGFYARTDIKNQGSMNFYDDLNKDFVKEGSYTLVDAKLGYKYSDWDFYVYGKNLTDEEYVNMYESNNFFSYASFGDPRFFGVGVKYTF</sequence>
<dbReference type="Proteomes" id="UP000289718">
    <property type="component" value="Unassembled WGS sequence"/>
</dbReference>
<dbReference type="RefSeq" id="WP_129061379.1">
    <property type="nucleotide sequence ID" value="NZ_NXIE01000002.1"/>
</dbReference>
<dbReference type="GO" id="GO:0038023">
    <property type="term" value="F:signaling receptor activity"/>
    <property type="evidence" value="ECO:0007669"/>
    <property type="project" value="InterPro"/>
</dbReference>
<dbReference type="SUPFAM" id="SSF56935">
    <property type="entry name" value="Porins"/>
    <property type="match status" value="1"/>
</dbReference>
<evidence type="ECO:0000256" key="12">
    <source>
        <dbReference type="ARBA" id="ARBA00023170"/>
    </source>
</evidence>
<evidence type="ECO:0000256" key="9">
    <source>
        <dbReference type="ARBA" id="ARBA00023065"/>
    </source>
</evidence>
<dbReference type="Gene3D" id="2.40.170.20">
    <property type="entry name" value="TonB-dependent receptor, beta-barrel domain"/>
    <property type="match status" value="1"/>
</dbReference>
<comment type="caution">
    <text evidence="18">The sequence shown here is derived from an EMBL/GenBank/DDBJ whole genome shotgun (WGS) entry which is preliminary data.</text>
</comment>
<evidence type="ECO:0000259" key="17">
    <source>
        <dbReference type="Pfam" id="PF07715"/>
    </source>
</evidence>
<organism evidence="18 19">
    <name type="scientific">Halarcobacter mediterraneus</name>
    <dbReference type="NCBI Taxonomy" id="2023153"/>
    <lineage>
        <taxon>Bacteria</taxon>
        <taxon>Pseudomonadati</taxon>
        <taxon>Campylobacterota</taxon>
        <taxon>Epsilonproteobacteria</taxon>
        <taxon>Campylobacterales</taxon>
        <taxon>Arcobacteraceae</taxon>
        <taxon>Halarcobacter</taxon>
    </lineage>
</organism>
<reference evidence="18 19" key="1">
    <citation type="submission" date="2017-09" db="EMBL/GenBank/DDBJ databases">
        <title>Genomics of the genus Arcobacter.</title>
        <authorList>
            <person name="Perez-Cataluna A."/>
            <person name="Figueras M.J."/>
            <person name="Salas-Masso N."/>
        </authorList>
    </citation>
    <scope>NUCLEOTIDE SEQUENCE [LARGE SCALE GENOMIC DNA]</scope>
    <source>
        <strain evidence="18 19">F156-34</strain>
    </source>
</reference>
<proteinExistence type="inferred from homology"/>
<keyword evidence="9" id="KW-0406">Ion transport</keyword>
<comment type="similarity">
    <text evidence="2 14 15">Belongs to the TonB-dependent receptor family.</text>
</comment>
<evidence type="ECO:0000256" key="6">
    <source>
        <dbReference type="ARBA" id="ARBA00022692"/>
    </source>
</evidence>
<dbReference type="CDD" id="cd01347">
    <property type="entry name" value="ligand_gated_channel"/>
    <property type="match status" value="1"/>
</dbReference>
<evidence type="ECO:0000256" key="13">
    <source>
        <dbReference type="ARBA" id="ARBA00023237"/>
    </source>
</evidence>
<feature type="domain" description="TonB-dependent receptor plug" evidence="17">
    <location>
        <begin position="12"/>
        <end position="115"/>
    </location>
</feature>